<reference evidence="2" key="2">
    <citation type="journal article" date="2021" name="Microbiome">
        <title>Successional dynamics and alternative stable states in a saline activated sludge microbial community over 9 years.</title>
        <authorList>
            <person name="Wang Y."/>
            <person name="Ye J."/>
            <person name="Ju F."/>
            <person name="Liu L."/>
            <person name="Boyd J.A."/>
            <person name="Deng Y."/>
            <person name="Parks D.H."/>
            <person name="Jiang X."/>
            <person name="Yin X."/>
            <person name="Woodcroft B.J."/>
            <person name="Tyson G.W."/>
            <person name="Hugenholtz P."/>
            <person name="Polz M.F."/>
            <person name="Zhang T."/>
        </authorList>
    </citation>
    <scope>NUCLEOTIDE SEQUENCE</scope>
    <source>
        <strain evidence="2">HKST-UBA14</strain>
    </source>
</reference>
<name>A0A955L611_9BACT</name>
<feature type="transmembrane region" description="Helical" evidence="1">
    <location>
        <begin position="234"/>
        <end position="258"/>
    </location>
</feature>
<evidence type="ECO:0000256" key="1">
    <source>
        <dbReference type="SAM" id="Phobius"/>
    </source>
</evidence>
<gene>
    <name evidence="2" type="ORF">KC909_02900</name>
</gene>
<dbReference type="PANTHER" id="PTHR37422:SF13">
    <property type="entry name" value="LIPOPOLYSACCHARIDE BIOSYNTHESIS PROTEIN PA4999-RELATED"/>
    <property type="match status" value="1"/>
</dbReference>
<feature type="transmembrane region" description="Helical" evidence="1">
    <location>
        <begin position="205"/>
        <end position="222"/>
    </location>
</feature>
<feature type="transmembrane region" description="Helical" evidence="1">
    <location>
        <begin position="418"/>
        <end position="434"/>
    </location>
</feature>
<feature type="transmembrane region" description="Helical" evidence="1">
    <location>
        <begin position="367"/>
        <end position="384"/>
    </location>
</feature>
<feature type="transmembrane region" description="Helical" evidence="1">
    <location>
        <begin position="162"/>
        <end position="185"/>
    </location>
</feature>
<dbReference type="InterPro" id="IPR051533">
    <property type="entry name" value="WaaL-like"/>
</dbReference>
<dbReference type="EMBL" id="JAGQLK010000049">
    <property type="protein sequence ID" value="MCA9383288.1"/>
    <property type="molecule type" value="Genomic_DNA"/>
</dbReference>
<keyword evidence="1" id="KW-0472">Membrane</keyword>
<evidence type="ECO:0000313" key="3">
    <source>
        <dbReference type="Proteomes" id="UP000783287"/>
    </source>
</evidence>
<proteinExistence type="predicted"/>
<evidence type="ECO:0008006" key="4">
    <source>
        <dbReference type="Google" id="ProtNLM"/>
    </source>
</evidence>
<feature type="transmembrane region" description="Helical" evidence="1">
    <location>
        <begin position="12"/>
        <end position="28"/>
    </location>
</feature>
<protein>
    <recommendedName>
        <fullName evidence="4">O-antigen ligase domain-containing protein</fullName>
    </recommendedName>
</protein>
<feature type="transmembrane region" description="Helical" evidence="1">
    <location>
        <begin position="278"/>
        <end position="299"/>
    </location>
</feature>
<organism evidence="2 3">
    <name type="scientific">Candidatus Dojkabacteria bacterium</name>
    <dbReference type="NCBI Taxonomy" id="2099670"/>
    <lineage>
        <taxon>Bacteria</taxon>
        <taxon>Candidatus Dojkabacteria</taxon>
    </lineage>
</organism>
<dbReference type="AlphaFoldDB" id="A0A955L611"/>
<evidence type="ECO:0000313" key="2">
    <source>
        <dbReference type="EMBL" id="MCA9383288.1"/>
    </source>
</evidence>
<comment type="caution">
    <text evidence="2">The sequence shown here is derived from an EMBL/GenBank/DDBJ whole genome shotgun (WGS) entry which is preliminary data.</text>
</comment>
<accession>A0A955L611</accession>
<reference evidence="2" key="1">
    <citation type="submission" date="2020-04" db="EMBL/GenBank/DDBJ databases">
        <authorList>
            <person name="Zhang T."/>
        </authorList>
    </citation>
    <scope>NUCLEOTIDE SEQUENCE</scope>
    <source>
        <strain evidence="2">HKST-UBA14</strain>
    </source>
</reference>
<feature type="transmembrane region" description="Helical" evidence="1">
    <location>
        <begin position="77"/>
        <end position="99"/>
    </location>
</feature>
<keyword evidence="1" id="KW-1133">Transmembrane helix</keyword>
<feature type="transmembrane region" description="Helical" evidence="1">
    <location>
        <begin position="132"/>
        <end position="150"/>
    </location>
</feature>
<feature type="transmembrane region" description="Helical" evidence="1">
    <location>
        <begin position="44"/>
        <end position="65"/>
    </location>
</feature>
<keyword evidence="1" id="KW-0812">Transmembrane</keyword>
<dbReference type="Proteomes" id="UP000783287">
    <property type="component" value="Unassembled WGS sequence"/>
</dbReference>
<dbReference type="PANTHER" id="PTHR37422">
    <property type="entry name" value="TEICHURONIC ACID BIOSYNTHESIS PROTEIN TUAE"/>
    <property type="match status" value="1"/>
</dbReference>
<sequence length="450" mass="51657">MRKLKKINLDDVIVYIYGIAIVLGSIIYDKTSLPLGWELAKVEFWQLFSLLVIFLWIIRTSYQYIRNKTKPETPSKAIVLLFIAFILALIFSDKSYIFIKANETTALYSWIIKLFSKEGGIDGRVALWGNQFRYFGLITISLILSSALILKSAIKPKNWKSLFYFFLLSSLLQSIWAISQFLSLIGEKEMLKEGKWIYGGYGQTNFLVGHLLVGLVVGYYFLHSKEKIYNYFAYSAIVIITLASILTLSYLGIFMILLCNAFLILQRLKDVEWLNTKLSIIFLASIIFIVPAINIVGGFNQDLLFRAYIWADIYDYYLKRPFIERNMMSFMEMLFGSGFDNLIFLLSRSQRILNPFIDRAHNIVFDLLSSAGLFGLVTSMYVLATGLKLNINENKNTTYAAFALLMLFIRSLIHTNSISNIVHLLILCAMVYALKTKPTSHNNKNAQRYA</sequence>